<evidence type="ECO:0000256" key="3">
    <source>
        <dbReference type="ARBA" id="ARBA00022679"/>
    </source>
</evidence>
<dbReference type="InterPro" id="IPR050321">
    <property type="entry name" value="Glycosyltr_2/OpgH_subfam"/>
</dbReference>
<dbReference type="InterPro" id="IPR037257">
    <property type="entry name" value="T2SS_E_N_sf"/>
</dbReference>
<evidence type="ECO:0000256" key="6">
    <source>
        <dbReference type="ARBA" id="ARBA00023136"/>
    </source>
</evidence>
<evidence type="ECO:0000256" key="2">
    <source>
        <dbReference type="ARBA" id="ARBA00022676"/>
    </source>
</evidence>
<organism evidence="8 9">
    <name type="scientific">Qingshengfaniella alkalisoli</name>
    <dbReference type="NCBI Taxonomy" id="2599296"/>
    <lineage>
        <taxon>Bacteria</taxon>
        <taxon>Pseudomonadati</taxon>
        <taxon>Pseudomonadota</taxon>
        <taxon>Alphaproteobacteria</taxon>
        <taxon>Rhodobacterales</taxon>
        <taxon>Paracoccaceae</taxon>
        <taxon>Qingshengfaniella</taxon>
    </lineage>
</organism>
<name>A0A5B8J4B5_9RHOB</name>
<gene>
    <name evidence="8" type="ORF">FPZ52_05330</name>
</gene>
<keyword evidence="5 7" id="KW-1133">Transmembrane helix</keyword>
<dbReference type="RefSeq" id="WP_146364408.1">
    <property type="nucleotide sequence ID" value="NZ_CP042261.1"/>
</dbReference>
<dbReference type="SUPFAM" id="SSF53448">
    <property type="entry name" value="Nucleotide-diphospho-sugar transferases"/>
    <property type="match status" value="1"/>
</dbReference>
<sequence>MANIELLQISGASANTNAWITRPRLGQVLQGLGLITQDQIKTCVARQSTQEARFGDLLCEEAGLNEVAIMRALEIQWQTSEVQLDRAPPDKRMIDVLGVEHCLQRGYIPWRCVGARTVIAAVFPDHADQDRALLEQHFGPISIGVTTGKSMQAALAELYGTPMQNRAALKVQDNLSCRTWRSERFRRILKLSFIATAITFYYHPAIAFIFFTFAALIALLVQNGLKFAAALAMTRRTPSRPTENVVPIHQPKLPTVSILVPLFRESQIAGTLINNLSKLTYPAALLDVCLVVEADDQVTRTAISKSDLPSWIRVVTVPCGLIRTKPKAMNYALEFCRGNIIGIYDAEDSPQPDQIDKVVAQFAQADPDVACIQGRLQFFNARENWMSRCFAIDYASWFGMVLPGIAKLGLAVPLGGTTLFFRREILQELGGWDAHNVTEDADLGIRLARAGYRTELCDTATDEEANCRAWPWVRQRSRWIKGYAMTYATHMRRPLLLWRELGAKGFIGFQIMFLGSIAQALLAPMIWSWWLLLLGLPHPASTLISPEMVRALGFSMIAVELLNITISGVALWRTGQRGLIPWLPTFNFYNMLATIAACKAMIEMAYRPFFWDKTSHGHSAALSKKRIAA</sequence>
<keyword evidence="2" id="KW-0328">Glycosyltransferase</keyword>
<dbReference type="EMBL" id="CP042261">
    <property type="protein sequence ID" value="QDY69110.1"/>
    <property type="molecule type" value="Genomic_DNA"/>
</dbReference>
<dbReference type="Pfam" id="PF13641">
    <property type="entry name" value="Glyco_tranf_2_3"/>
    <property type="match status" value="1"/>
</dbReference>
<dbReference type="InterPro" id="IPR029044">
    <property type="entry name" value="Nucleotide-diphossugar_trans"/>
</dbReference>
<comment type="subcellular location">
    <subcellularLocation>
        <location evidence="1">Membrane</location>
        <topology evidence="1">Multi-pass membrane protein</topology>
    </subcellularLocation>
</comment>
<reference evidence="8 9" key="1">
    <citation type="submission" date="2019-07" db="EMBL/GenBank/DDBJ databases">
        <title>Litoreibacter alkalisoli sp. nov., isolated from saline-alkaline soil.</title>
        <authorList>
            <person name="Wang S."/>
            <person name="Xu L."/>
            <person name="Xing Y.-T."/>
            <person name="Sun J.-Q."/>
        </authorList>
    </citation>
    <scope>NUCLEOTIDE SEQUENCE [LARGE SCALE GENOMIC DNA]</scope>
    <source>
        <strain evidence="8 9">LN3S51</strain>
    </source>
</reference>
<feature type="transmembrane region" description="Helical" evidence="7">
    <location>
        <begin position="209"/>
        <end position="232"/>
    </location>
</feature>
<evidence type="ECO:0000313" key="9">
    <source>
        <dbReference type="Proteomes" id="UP000318483"/>
    </source>
</evidence>
<keyword evidence="9" id="KW-1185">Reference proteome</keyword>
<dbReference type="CDD" id="cd06427">
    <property type="entry name" value="CESA_like_2"/>
    <property type="match status" value="1"/>
</dbReference>
<dbReference type="AlphaFoldDB" id="A0A5B8J4B5"/>
<dbReference type="Proteomes" id="UP000318483">
    <property type="component" value="Chromosome"/>
</dbReference>
<dbReference type="SUPFAM" id="SSF160246">
    <property type="entry name" value="EspE N-terminal domain-like"/>
    <property type="match status" value="1"/>
</dbReference>
<keyword evidence="4 7" id="KW-0812">Transmembrane</keyword>
<feature type="transmembrane region" description="Helical" evidence="7">
    <location>
        <begin position="551"/>
        <end position="572"/>
    </location>
</feature>
<dbReference type="PANTHER" id="PTHR43867:SF2">
    <property type="entry name" value="CELLULOSE SYNTHASE CATALYTIC SUBUNIT A [UDP-FORMING]"/>
    <property type="match status" value="1"/>
</dbReference>
<feature type="transmembrane region" description="Helical" evidence="7">
    <location>
        <begin position="506"/>
        <end position="531"/>
    </location>
</feature>
<dbReference type="GO" id="GO:0016757">
    <property type="term" value="F:glycosyltransferase activity"/>
    <property type="evidence" value="ECO:0007669"/>
    <property type="project" value="UniProtKB-KW"/>
</dbReference>
<evidence type="ECO:0000256" key="5">
    <source>
        <dbReference type="ARBA" id="ARBA00022989"/>
    </source>
</evidence>
<dbReference type="PANTHER" id="PTHR43867">
    <property type="entry name" value="CELLULOSE SYNTHASE CATALYTIC SUBUNIT A [UDP-FORMING]"/>
    <property type="match status" value="1"/>
</dbReference>
<evidence type="ECO:0000256" key="7">
    <source>
        <dbReference type="SAM" id="Phobius"/>
    </source>
</evidence>
<keyword evidence="3 8" id="KW-0808">Transferase</keyword>
<protein>
    <submittedName>
        <fullName evidence="8">Glycosyltransferase</fullName>
    </submittedName>
</protein>
<accession>A0A5B8J4B5</accession>
<keyword evidence="6 7" id="KW-0472">Membrane</keyword>
<evidence type="ECO:0000256" key="1">
    <source>
        <dbReference type="ARBA" id="ARBA00004141"/>
    </source>
</evidence>
<dbReference type="OrthoDB" id="7431422at2"/>
<evidence type="ECO:0000256" key="4">
    <source>
        <dbReference type="ARBA" id="ARBA00022692"/>
    </source>
</evidence>
<dbReference type="GO" id="GO:0016020">
    <property type="term" value="C:membrane"/>
    <property type="evidence" value="ECO:0007669"/>
    <property type="project" value="UniProtKB-SubCell"/>
</dbReference>
<dbReference type="KEGG" id="lit:FPZ52_05330"/>
<dbReference type="Gene3D" id="3.90.550.10">
    <property type="entry name" value="Spore Coat Polysaccharide Biosynthesis Protein SpsA, Chain A"/>
    <property type="match status" value="1"/>
</dbReference>
<evidence type="ECO:0000313" key="8">
    <source>
        <dbReference type="EMBL" id="QDY69110.1"/>
    </source>
</evidence>
<proteinExistence type="predicted"/>